<accession>A0A7H2PMQ5</accession>
<dbReference type="RefSeq" id="WP_151685815.1">
    <property type="nucleotide sequence ID" value="NZ_BKEE01000063.1"/>
</dbReference>
<gene>
    <name evidence="1" type="ORF">IC796_12135</name>
</gene>
<protein>
    <submittedName>
        <fullName evidence="1">Uncharacterized protein</fullName>
    </submittedName>
</protein>
<evidence type="ECO:0000313" key="1">
    <source>
        <dbReference type="EMBL" id="QNX04138.1"/>
    </source>
</evidence>
<reference evidence="1 2" key="2">
    <citation type="submission" date="2020-09" db="EMBL/GenBank/DDBJ databases">
        <authorList>
            <person name="Chen F.-J."/>
            <person name="Lee Y.-T."/>
        </authorList>
    </citation>
    <scope>NUCLEOTIDE SEQUENCE [LARGE SCALE GENOMIC DNA]</scope>
    <source>
        <strain evidence="1 2">AS73</strain>
    </source>
</reference>
<evidence type="ECO:0000313" key="2">
    <source>
        <dbReference type="Proteomes" id="UP000516862"/>
    </source>
</evidence>
<proteinExistence type="predicted"/>
<organism evidence="1 2">
    <name type="scientific">Acinetobacter seifertii</name>
    <dbReference type="NCBI Taxonomy" id="1530123"/>
    <lineage>
        <taxon>Bacteria</taxon>
        <taxon>Pseudomonadati</taxon>
        <taxon>Pseudomonadota</taxon>
        <taxon>Gammaproteobacteria</taxon>
        <taxon>Moraxellales</taxon>
        <taxon>Moraxellaceae</taxon>
        <taxon>Acinetobacter</taxon>
        <taxon>Acinetobacter calcoaceticus/baumannii complex</taxon>
    </lineage>
</organism>
<sequence>MNKLSFLSFEHIYLIGSVLELNLIQNEEALTIIMDGEENESEDLVFFKINFNTVATCYYEVNEMWPEEIEKKYDMSIFETTNWQAGVYKVENTDKEYFKRFDPLGRLNLNKFLIISQNCFCEIIASSEFNIEKK</sequence>
<name>A0A7H2PMQ5_9GAMM</name>
<dbReference type="EMBL" id="CP061561">
    <property type="protein sequence ID" value="QNX04138.1"/>
    <property type="molecule type" value="Genomic_DNA"/>
</dbReference>
<dbReference type="Proteomes" id="UP000516862">
    <property type="component" value="Chromosome"/>
</dbReference>
<reference evidence="2" key="1">
    <citation type="submission" date="2020-09" db="EMBL/GenBank/DDBJ databases">
        <title>Clinical and molecular characterization of Acinetobacter seifertii in Taiwan.</title>
        <authorList>
            <person name="Li L.-H."/>
            <person name="Yang Y.-S."/>
            <person name="Sun J.-R."/>
            <person name="Huang T.-W."/>
            <person name="Huang W.-C."/>
            <person name="Wang Y.-C."/>
            <person name="Kuo T.-H."/>
            <person name="Kuo S.-C."/>
            <person name="Chen T.-L."/>
        </authorList>
    </citation>
    <scope>NUCLEOTIDE SEQUENCE [LARGE SCALE GENOMIC DNA]</scope>
    <source>
        <strain evidence="2">AS73</strain>
    </source>
</reference>
<dbReference type="AlphaFoldDB" id="A0A7H2PMQ5"/>